<feature type="region of interest" description="Disordered" evidence="1">
    <location>
        <begin position="131"/>
        <end position="162"/>
    </location>
</feature>
<feature type="compositionally biased region" description="Low complexity" evidence="1">
    <location>
        <begin position="290"/>
        <end position="307"/>
    </location>
</feature>
<organism evidence="2 3">
    <name type="scientific">Stichopus japonicus</name>
    <name type="common">Sea cucumber</name>
    <dbReference type="NCBI Taxonomy" id="307972"/>
    <lineage>
        <taxon>Eukaryota</taxon>
        <taxon>Metazoa</taxon>
        <taxon>Echinodermata</taxon>
        <taxon>Eleutherozoa</taxon>
        <taxon>Echinozoa</taxon>
        <taxon>Holothuroidea</taxon>
        <taxon>Aspidochirotacea</taxon>
        <taxon>Aspidochirotida</taxon>
        <taxon>Stichopodidae</taxon>
        <taxon>Apostichopus</taxon>
    </lineage>
</organism>
<feature type="region of interest" description="Disordered" evidence="1">
    <location>
        <begin position="287"/>
        <end position="343"/>
    </location>
</feature>
<keyword evidence="3" id="KW-1185">Reference proteome</keyword>
<protein>
    <submittedName>
        <fullName evidence="2">Uncharacterized protein</fullName>
    </submittedName>
</protein>
<evidence type="ECO:0000256" key="1">
    <source>
        <dbReference type="SAM" id="MobiDB-lite"/>
    </source>
</evidence>
<comment type="caution">
    <text evidence="2">The sequence shown here is derived from an EMBL/GenBank/DDBJ whole genome shotgun (WGS) entry which is preliminary data.</text>
</comment>
<accession>A0A2G8KTF7</accession>
<gene>
    <name evidence="2" type="ORF">BSL78_11808</name>
</gene>
<name>A0A2G8KTF7_STIJA</name>
<feature type="region of interest" description="Disordered" evidence="1">
    <location>
        <begin position="91"/>
        <end position="116"/>
    </location>
</feature>
<feature type="compositionally biased region" description="Polar residues" evidence="1">
    <location>
        <begin position="308"/>
        <end position="320"/>
    </location>
</feature>
<evidence type="ECO:0000313" key="2">
    <source>
        <dbReference type="EMBL" id="PIK51288.1"/>
    </source>
</evidence>
<sequence>MFCRDGVHLSEGGARAMADAVGHSITKELLYDNARGIPDFQEDQPPRAPESKKKNRGHGTAVPYQRDTVVIDVAGVYVAVDAGHLQYRKSEEKTNISRPCPLKKKTRPKPVKTEFASAEEEAAFWKSVRQTGGGNITDETPEVRQKLEKTEQTSKSRPAEIQDTERYHILSGSEGKWMDNHRPWTKKERREGCPCDLCPGKYFKAVWELKRHLRHFHIDKGIKVGNVLTVPCKRNCILKNKTCNIPECHYHCYLCEGVLNRRVDFAHHASICQGNANRYNSLPGCKSDTKGGNSSDSGNGDEAGGNSQSVGSYENLSSEVRSGDSEIIRKRNLFKRKKEKTES</sequence>
<feature type="compositionally biased region" description="Basic residues" evidence="1">
    <location>
        <begin position="330"/>
        <end position="343"/>
    </location>
</feature>
<evidence type="ECO:0000313" key="3">
    <source>
        <dbReference type="Proteomes" id="UP000230750"/>
    </source>
</evidence>
<proteinExistence type="predicted"/>
<feature type="compositionally biased region" description="Basic and acidic residues" evidence="1">
    <location>
        <begin position="141"/>
        <end position="162"/>
    </location>
</feature>
<dbReference type="Proteomes" id="UP000230750">
    <property type="component" value="Unassembled WGS sequence"/>
</dbReference>
<reference evidence="2 3" key="1">
    <citation type="journal article" date="2017" name="PLoS Biol.">
        <title>The sea cucumber genome provides insights into morphological evolution and visceral regeneration.</title>
        <authorList>
            <person name="Zhang X."/>
            <person name="Sun L."/>
            <person name="Yuan J."/>
            <person name="Sun Y."/>
            <person name="Gao Y."/>
            <person name="Zhang L."/>
            <person name="Li S."/>
            <person name="Dai H."/>
            <person name="Hamel J.F."/>
            <person name="Liu C."/>
            <person name="Yu Y."/>
            <person name="Liu S."/>
            <person name="Lin W."/>
            <person name="Guo K."/>
            <person name="Jin S."/>
            <person name="Xu P."/>
            <person name="Storey K.B."/>
            <person name="Huan P."/>
            <person name="Zhang T."/>
            <person name="Zhou Y."/>
            <person name="Zhang J."/>
            <person name="Lin C."/>
            <person name="Li X."/>
            <person name="Xing L."/>
            <person name="Huo D."/>
            <person name="Sun M."/>
            <person name="Wang L."/>
            <person name="Mercier A."/>
            <person name="Li F."/>
            <person name="Yang H."/>
            <person name="Xiang J."/>
        </authorList>
    </citation>
    <scope>NUCLEOTIDE SEQUENCE [LARGE SCALE GENOMIC DNA]</scope>
    <source>
        <strain evidence="2">Shaxun</strain>
        <tissue evidence="2">Muscle</tissue>
    </source>
</reference>
<dbReference type="EMBL" id="MRZV01000380">
    <property type="protein sequence ID" value="PIK51288.1"/>
    <property type="molecule type" value="Genomic_DNA"/>
</dbReference>
<dbReference type="AlphaFoldDB" id="A0A2G8KTF7"/>
<feature type="compositionally biased region" description="Basic residues" evidence="1">
    <location>
        <begin position="101"/>
        <end position="110"/>
    </location>
</feature>
<feature type="region of interest" description="Disordered" evidence="1">
    <location>
        <begin position="37"/>
        <end position="63"/>
    </location>
</feature>